<dbReference type="InterPro" id="IPR013216">
    <property type="entry name" value="Methyltransf_11"/>
</dbReference>
<dbReference type="UniPathway" id="UPA00078"/>
<evidence type="ECO:0000256" key="5">
    <source>
        <dbReference type="ARBA" id="ARBA00022679"/>
    </source>
</evidence>
<keyword evidence="4 8" id="KW-0489">Methyltransferase</keyword>
<evidence type="ECO:0000256" key="7">
    <source>
        <dbReference type="ARBA" id="ARBA00022756"/>
    </source>
</evidence>
<accession>A0A1H7HM32</accession>
<comment type="catalytic activity">
    <reaction evidence="1 8">
        <text>malonyl-[ACP] + S-adenosyl-L-methionine = malonyl-[ACP] methyl ester + S-adenosyl-L-homocysteine</text>
        <dbReference type="Rhea" id="RHEA:17105"/>
        <dbReference type="Rhea" id="RHEA-COMP:9623"/>
        <dbReference type="Rhea" id="RHEA-COMP:9954"/>
        <dbReference type="ChEBI" id="CHEBI:57856"/>
        <dbReference type="ChEBI" id="CHEBI:59789"/>
        <dbReference type="ChEBI" id="CHEBI:78449"/>
        <dbReference type="ChEBI" id="CHEBI:78845"/>
        <dbReference type="EC" id="2.1.1.197"/>
    </reaction>
</comment>
<dbReference type="NCBIfam" id="TIGR02072">
    <property type="entry name" value="BioC"/>
    <property type="match status" value="1"/>
</dbReference>
<dbReference type="InterPro" id="IPR050602">
    <property type="entry name" value="Malonyl-ACP_OMT"/>
</dbReference>
<organism evidence="10 11">
    <name type="scientific">Atopomonas hussainii</name>
    <dbReference type="NCBI Taxonomy" id="1429083"/>
    <lineage>
        <taxon>Bacteria</taxon>
        <taxon>Pseudomonadati</taxon>
        <taxon>Pseudomonadota</taxon>
        <taxon>Gammaproteobacteria</taxon>
        <taxon>Pseudomonadales</taxon>
        <taxon>Pseudomonadaceae</taxon>
        <taxon>Atopomonas</taxon>
    </lineage>
</organism>
<evidence type="ECO:0000259" key="9">
    <source>
        <dbReference type="Pfam" id="PF08241"/>
    </source>
</evidence>
<evidence type="ECO:0000313" key="10">
    <source>
        <dbReference type="EMBL" id="SEK51341.1"/>
    </source>
</evidence>
<comment type="function">
    <text evidence="8">Converts the free carboxyl group of a malonyl-thioester to its methyl ester by transfer of a methyl group from S-adenosyl-L-methionine (SAM). It allows to synthesize pimeloyl-ACP via the fatty acid synthetic pathway.</text>
</comment>
<dbReference type="SUPFAM" id="SSF53335">
    <property type="entry name" value="S-adenosyl-L-methionine-dependent methyltransferases"/>
    <property type="match status" value="1"/>
</dbReference>
<proteinExistence type="inferred from homology"/>
<keyword evidence="11" id="KW-1185">Reference proteome</keyword>
<dbReference type="GO" id="GO:0010340">
    <property type="term" value="F:carboxyl-O-methyltransferase activity"/>
    <property type="evidence" value="ECO:0007669"/>
    <property type="project" value="UniProtKB-UniRule"/>
</dbReference>
<dbReference type="PANTHER" id="PTHR13090:SF1">
    <property type="entry name" value="ARGININE-HYDROXYLASE NDUFAF5, MITOCHONDRIAL"/>
    <property type="match status" value="1"/>
</dbReference>
<comment type="similarity">
    <text evidence="8">Belongs to the methyltransferase superfamily.</text>
</comment>
<dbReference type="CDD" id="cd02440">
    <property type="entry name" value="AdoMet_MTases"/>
    <property type="match status" value="1"/>
</dbReference>
<keyword evidence="6 8" id="KW-0949">S-adenosyl-L-methionine</keyword>
<dbReference type="EC" id="2.1.1.197" evidence="3 8"/>
<evidence type="ECO:0000256" key="2">
    <source>
        <dbReference type="ARBA" id="ARBA00004746"/>
    </source>
</evidence>
<comment type="pathway">
    <text evidence="2 8">Cofactor biosynthesis; biotin biosynthesis.</text>
</comment>
<protein>
    <recommendedName>
        <fullName evidence="3 8">Malonyl-[acyl-carrier protein] O-methyltransferase</fullName>
        <shortName evidence="8">Malonyl-ACP O-methyltransferase</shortName>
        <ecNumber evidence="3 8">2.1.1.197</ecNumber>
    </recommendedName>
    <alternativeName>
        <fullName evidence="8">Biotin synthesis protein BioC</fullName>
    </alternativeName>
</protein>
<gene>
    <name evidence="8" type="primary">bioC</name>
    <name evidence="10" type="ORF">SAMN05216214_10332</name>
</gene>
<dbReference type="GO" id="GO:0032259">
    <property type="term" value="P:methylation"/>
    <property type="evidence" value="ECO:0007669"/>
    <property type="project" value="UniProtKB-KW"/>
</dbReference>
<sequence>MSEAYRLPDKALVAASFSKAAGSYDGVAELQRQVADALLARLPTHTVQRWLDVGVGTGYCSRALACRYPHAQGVALDLAMGMLQVARQQEAASAYVQGDAEALPLASDSVDLLISSLAVQWCGDFAAVLSEARRVLRPGGVLAFSSLCQGTLHELRSSWQAVDGGVHVNRFRRWDDYQNLVADCDMQLIGLQEQAHILCFNDLRSLTRSLKEVGAHNINQGRPEGLTGRARLRALQQAYESFRTEDGLPATYRVVYGLLRKV</sequence>
<dbReference type="InterPro" id="IPR011814">
    <property type="entry name" value="BioC"/>
</dbReference>
<keyword evidence="7 8" id="KW-0093">Biotin biosynthesis</keyword>
<dbReference type="Gene3D" id="3.40.50.150">
    <property type="entry name" value="Vaccinia Virus protein VP39"/>
    <property type="match status" value="1"/>
</dbReference>
<name>A0A1H7HM32_9GAMM</name>
<dbReference type="GO" id="GO:0008757">
    <property type="term" value="F:S-adenosylmethionine-dependent methyltransferase activity"/>
    <property type="evidence" value="ECO:0007669"/>
    <property type="project" value="InterPro"/>
</dbReference>
<dbReference type="InterPro" id="IPR029063">
    <property type="entry name" value="SAM-dependent_MTases_sf"/>
</dbReference>
<dbReference type="HAMAP" id="MF_00835">
    <property type="entry name" value="BioC"/>
    <property type="match status" value="1"/>
</dbReference>
<dbReference type="AlphaFoldDB" id="A0A1H7HM32"/>
<dbReference type="STRING" id="1429083.GCA_001885685_01628"/>
<dbReference type="GO" id="GO:0102130">
    <property type="term" value="F:malonyl-CoA methyltransferase activity"/>
    <property type="evidence" value="ECO:0007669"/>
    <property type="project" value="UniProtKB-EC"/>
</dbReference>
<feature type="domain" description="Methyltransferase type 11" evidence="9">
    <location>
        <begin position="51"/>
        <end position="144"/>
    </location>
</feature>
<evidence type="ECO:0000256" key="4">
    <source>
        <dbReference type="ARBA" id="ARBA00022603"/>
    </source>
</evidence>
<dbReference type="EMBL" id="FOAS01000003">
    <property type="protein sequence ID" value="SEK51341.1"/>
    <property type="molecule type" value="Genomic_DNA"/>
</dbReference>
<evidence type="ECO:0000256" key="8">
    <source>
        <dbReference type="HAMAP-Rule" id="MF_00835"/>
    </source>
</evidence>
<keyword evidence="5 8" id="KW-0808">Transferase</keyword>
<dbReference type="RefSeq" id="WP_074865085.1">
    <property type="nucleotide sequence ID" value="NZ_FOAS01000003.1"/>
</dbReference>
<dbReference type="GO" id="GO:0009102">
    <property type="term" value="P:biotin biosynthetic process"/>
    <property type="evidence" value="ECO:0007669"/>
    <property type="project" value="UniProtKB-UniRule"/>
</dbReference>
<dbReference type="PANTHER" id="PTHR13090">
    <property type="entry name" value="ARGININE-HYDROXYLASE NDUFAF5, MITOCHONDRIAL"/>
    <property type="match status" value="1"/>
</dbReference>
<evidence type="ECO:0000256" key="3">
    <source>
        <dbReference type="ARBA" id="ARBA00012327"/>
    </source>
</evidence>
<reference evidence="10 11" key="1">
    <citation type="submission" date="2016-10" db="EMBL/GenBank/DDBJ databases">
        <authorList>
            <person name="de Groot N.N."/>
        </authorList>
    </citation>
    <scope>NUCLEOTIDE SEQUENCE [LARGE SCALE GENOMIC DNA]</scope>
    <source>
        <strain evidence="10 11">JCM 19513</strain>
    </source>
</reference>
<evidence type="ECO:0000256" key="6">
    <source>
        <dbReference type="ARBA" id="ARBA00022691"/>
    </source>
</evidence>
<evidence type="ECO:0000256" key="1">
    <source>
        <dbReference type="ARBA" id="ARBA00000852"/>
    </source>
</evidence>
<evidence type="ECO:0000313" key="11">
    <source>
        <dbReference type="Proteomes" id="UP000185766"/>
    </source>
</evidence>
<dbReference type="Proteomes" id="UP000185766">
    <property type="component" value="Unassembled WGS sequence"/>
</dbReference>
<dbReference type="Pfam" id="PF08241">
    <property type="entry name" value="Methyltransf_11"/>
    <property type="match status" value="1"/>
</dbReference>